<dbReference type="Pfam" id="PF08613">
    <property type="entry name" value="Cyclin"/>
    <property type="match status" value="1"/>
</dbReference>
<evidence type="ECO:0000313" key="2">
    <source>
        <dbReference type="Proteomes" id="UP000187429"/>
    </source>
</evidence>
<dbReference type="OrthoDB" id="337735at2759"/>
<evidence type="ECO:0000313" key="1">
    <source>
        <dbReference type="EMBL" id="OMJ29809.1"/>
    </source>
</evidence>
<name>A0A1R1YSD0_9FUNG</name>
<gene>
    <name evidence="1" type="ORF">AYI69_g660</name>
</gene>
<dbReference type="SUPFAM" id="SSF47954">
    <property type="entry name" value="Cyclin-like"/>
    <property type="match status" value="1"/>
</dbReference>
<dbReference type="InterPro" id="IPR036915">
    <property type="entry name" value="Cyclin-like_sf"/>
</dbReference>
<organism evidence="1 2">
    <name type="scientific">Smittium culicis</name>
    <dbReference type="NCBI Taxonomy" id="133412"/>
    <lineage>
        <taxon>Eukaryota</taxon>
        <taxon>Fungi</taxon>
        <taxon>Fungi incertae sedis</taxon>
        <taxon>Zoopagomycota</taxon>
        <taxon>Kickxellomycotina</taxon>
        <taxon>Harpellomycetes</taxon>
        <taxon>Harpellales</taxon>
        <taxon>Legeriomycetaceae</taxon>
        <taxon>Smittium</taxon>
    </lineage>
</organism>
<comment type="caution">
    <text evidence="1">The sequence shown here is derived from an EMBL/GenBank/DDBJ whole genome shotgun (WGS) entry which is preliminary data.</text>
</comment>
<keyword evidence="2" id="KW-1185">Reference proteome</keyword>
<dbReference type="GO" id="GO:0019901">
    <property type="term" value="F:protein kinase binding"/>
    <property type="evidence" value="ECO:0007669"/>
    <property type="project" value="InterPro"/>
</dbReference>
<dbReference type="PANTHER" id="PTHR15615">
    <property type="match status" value="1"/>
</dbReference>
<reference evidence="2" key="1">
    <citation type="submission" date="2017-01" db="EMBL/GenBank/DDBJ databases">
        <authorList>
            <person name="Wang Y."/>
            <person name="White M."/>
            <person name="Kvist S."/>
            <person name="Moncalvo J.-M."/>
        </authorList>
    </citation>
    <scope>NUCLEOTIDE SEQUENCE [LARGE SCALE GENOMIC DNA]</scope>
    <source>
        <strain evidence="2">ID-206-W2</strain>
    </source>
</reference>
<dbReference type="InterPro" id="IPR013922">
    <property type="entry name" value="Cyclin_PHO80-like"/>
</dbReference>
<dbReference type="CDD" id="cd20558">
    <property type="entry name" value="CYCLIN_ScPCL7-like"/>
    <property type="match status" value="1"/>
</dbReference>
<sequence length="211" mass="23763">MSECLKVDDLTLLSDSYHNVNKDILVALVSKVLERVIEENEKLQLSTPILTRFHSQKPPGISVQNYLERIVKYTALEPVCLLLLLVYADRISRFKQNHFVLNSLTVHRFIISAITVSAKAMCDVYCTNSHYAKVGGVSTRELCFLELALVDAIGWQLMSPHDSLLIYYRSLVQNSGIYTTSPQFNSQKHKLGSRSDSSIDSELNKRVALGS</sequence>
<dbReference type="Proteomes" id="UP000187429">
    <property type="component" value="Unassembled WGS sequence"/>
</dbReference>
<dbReference type="GO" id="GO:0016538">
    <property type="term" value="F:cyclin-dependent protein serine/threonine kinase regulator activity"/>
    <property type="evidence" value="ECO:0007669"/>
    <property type="project" value="TreeGrafter"/>
</dbReference>
<dbReference type="PANTHER" id="PTHR15615:SF117">
    <property type="entry name" value="PHO85 CYCLIN PHO80"/>
    <property type="match status" value="1"/>
</dbReference>
<dbReference type="EMBL" id="LSSM01000170">
    <property type="protein sequence ID" value="OMJ29809.1"/>
    <property type="molecule type" value="Genomic_DNA"/>
</dbReference>
<dbReference type="AlphaFoldDB" id="A0A1R1YSD0"/>
<protein>
    <submittedName>
        <fullName evidence="1">Nuc-1 negative regulatory protein preg</fullName>
    </submittedName>
</protein>
<dbReference type="GO" id="GO:0000307">
    <property type="term" value="C:cyclin-dependent protein kinase holoenzyme complex"/>
    <property type="evidence" value="ECO:0007669"/>
    <property type="project" value="TreeGrafter"/>
</dbReference>
<proteinExistence type="predicted"/>
<dbReference type="GO" id="GO:0005634">
    <property type="term" value="C:nucleus"/>
    <property type="evidence" value="ECO:0007669"/>
    <property type="project" value="TreeGrafter"/>
</dbReference>
<accession>A0A1R1YSD0</accession>
<dbReference type="Gene3D" id="1.10.472.10">
    <property type="entry name" value="Cyclin-like"/>
    <property type="match status" value="1"/>
</dbReference>